<evidence type="ECO:0000256" key="4">
    <source>
        <dbReference type="ARBA" id="ARBA00022729"/>
    </source>
</evidence>
<dbReference type="PROSITE" id="PS51362">
    <property type="entry name" value="TGF_BETA_2"/>
    <property type="match status" value="1"/>
</dbReference>
<keyword evidence="5 8" id="KW-0339">Growth factor</keyword>
<keyword evidence="3" id="KW-0964">Secreted</keyword>
<keyword evidence="11" id="KW-1185">Reference proteome</keyword>
<dbReference type="InterPro" id="IPR015615">
    <property type="entry name" value="TGF-beta-rel"/>
</dbReference>
<evidence type="ECO:0000256" key="9">
    <source>
        <dbReference type="SAM" id="SignalP"/>
    </source>
</evidence>
<feature type="signal peptide" evidence="9">
    <location>
        <begin position="1"/>
        <end position="24"/>
    </location>
</feature>
<dbReference type="GeneID" id="100206349"/>
<dbReference type="PANTHER" id="PTHR11848:SF263">
    <property type="entry name" value="PROTEIN DECAPENTAPLEGIC"/>
    <property type="match status" value="1"/>
</dbReference>
<dbReference type="Pfam" id="PF00688">
    <property type="entry name" value="TGFb_propeptide"/>
    <property type="match status" value="1"/>
</dbReference>
<proteinExistence type="inferred from homology"/>
<dbReference type="Proteomes" id="UP001652625">
    <property type="component" value="Chromosome 09"/>
</dbReference>
<dbReference type="CDD" id="cd13756">
    <property type="entry name" value="TGF_beta_BMPs_GDFs"/>
    <property type="match status" value="1"/>
</dbReference>
<evidence type="ECO:0000313" key="14">
    <source>
        <dbReference type="RefSeq" id="XP_065661631.1"/>
    </source>
</evidence>
<evidence type="ECO:0000313" key="13">
    <source>
        <dbReference type="RefSeq" id="XP_065661630.1"/>
    </source>
</evidence>
<dbReference type="RefSeq" id="XP_065661630.1">
    <property type="nucleotide sequence ID" value="XM_065805558.1"/>
</dbReference>
<reference evidence="12 13" key="1">
    <citation type="submission" date="2025-05" db="UniProtKB">
        <authorList>
            <consortium name="RefSeq"/>
        </authorList>
    </citation>
    <scope>IDENTIFICATION</scope>
</reference>
<organism evidence="11 13">
    <name type="scientific">Hydra vulgaris</name>
    <name type="common">Hydra</name>
    <name type="synonym">Hydra attenuata</name>
    <dbReference type="NCBI Taxonomy" id="6087"/>
    <lineage>
        <taxon>Eukaryota</taxon>
        <taxon>Metazoa</taxon>
        <taxon>Cnidaria</taxon>
        <taxon>Hydrozoa</taxon>
        <taxon>Hydroidolina</taxon>
        <taxon>Anthoathecata</taxon>
        <taxon>Aplanulata</taxon>
        <taxon>Hydridae</taxon>
        <taxon>Hydra</taxon>
    </lineage>
</organism>
<evidence type="ECO:0000256" key="2">
    <source>
        <dbReference type="ARBA" id="ARBA00006656"/>
    </source>
</evidence>
<gene>
    <name evidence="12 13 14" type="primary">LOC100206349</name>
</gene>
<keyword evidence="7" id="KW-0325">Glycoprotein</keyword>
<dbReference type="RefSeq" id="XP_065661629.1">
    <property type="nucleotide sequence ID" value="XM_065805557.1"/>
</dbReference>
<evidence type="ECO:0000256" key="6">
    <source>
        <dbReference type="ARBA" id="ARBA00023157"/>
    </source>
</evidence>
<dbReference type="SMART" id="SM00204">
    <property type="entry name" value="TGFB"/>
    <property type="match status" value="1"/>
</dbReference>
<dbReference type="InterPro" id="IPR017948">
    <property type="entry name" value="TGFb_CS"/>
</dbReference>
<evidence type="ECO:0000256" key="8">
    <source>
        <dbReference type="RuleBase" id="RU000354"/>
    </source>
</evidence>
<evidence type="ECO:0000313" key="12">
    <source>
        <dbReference type="RefSeq" id="XP_065661629.1"/>
    </source>
</evidence>
<dbReference type="Gene3D" id="2.10.90.10">
    <property type="entry name" value="Cystine-knot cytokines"/>
    <property type="match status" value="1"/>
</dbReference>
<dbReference type="PANTHER" id="PTHR11848">
    <property type="entry name" value="TGF-BETA FAMILY"/>
    <property type="match status" value="1"/>
</dbReference>
<comment type="subcellular location">
    <subcellularLocation>
        <location evidence="1">Secreted</location>
    </subcellularLocation>
</comment>
<dbReference type="RefSeq" id="XP_065661631.1">
    <property type="nucleotide sequence ID" value="XM_065805559.1"/>
</dbReference>
<dbReference type="PROSITE" id="PS00250">
    <property type="entry name" value="TGF_BETA_1"/>
    <property type="match status" value="1"/>
</dbReference>
<comment type="similarity">
    <text evidence="2 8">Belongs to the TGF-beta family.</text>
</comment>
<evidence type="ECO:0000256" key="5">
    <source>
        <dbReference type="ARBA" id="ARBA00023030"/>
    </source>
</evidence>
<keyword evidence="6" id="KW-1015">Disulfide bond</keyword>
<evidence type="ECO:0000313" key="11">
    <source>
        <dbReference type="Proteomes" id="UP001652625"/>
    </source>
</evidence>
<protein>
    <submittedName>
        <fullName evidence="12 13">Bone morphogenetic protein 2-like isoform X1</fullName>
    </submittedName>
</protein>
<dbReference type="SUPFAM" id="SSF57501">
    <property type="entry name" value="Cystine-knot cytokines"/>
    <property type="match status" value="1"/>
</dbReference>
<feature type="domain" description="TGF-beta family profile" evidence="10">
    <location>
        <begin position="251"/>
        <end position="371"/>
    </location>
</feature>
<accession>A0ABM4CIQ7</accession>
<dbReference type="InterPro" id="IPR029034">
    <property type="entry name" value="Cystine-knot_cytokine"/>
</dbReference>
<dbReference type="Pfam" id="PF00019">
    <property type="entry name" value="TGF_beta"/>
    <property type="match status" value="1"/>
</dbReference>
<evidence type="ECO:0000256" key="3">
    <source>
        <dbReference type="ARBA" id="ARBA00022525"/>
    </source>
</evidence>
<dbReference type="InterPro" id="IPR001111">
    <property type="entry name" value="TGF-b_propeptide"/>
</dbReference>
<sequence length="371" mass="43643">MDIGSRSKWWVFFVLNLILEPAFGLHENNRFFESSDKPIRREEIKAVLEAKFLSILGLPFKPDKPKNKIKIPNHVWKLYYKWSDNTYHDLDKNNADTIQFHHHKEKPSIHHVNEQKYQENVEHLEFEINFLNECKQLHRAELHVFSEPHNDLRERKPYQVTIYSNDSTLPYIKKKISGSRVGFNTLEVTELVQKSMNNTPVLNIGITQNDRLHLRRRRNTDDNEWNTKRPVLVIYTLCGEKITKVEKSHHRSKREAIEKNPNSDNKQDLCHLHPFEFDLVKVGWNEFVLYPSLYRLNFCAGKCPNPLSHHFNGTNHAVIQNNVLKIAKDKVPPLCCIPSELEAQTIIYIDHENKMIIKRPDKMIATACGCR</sequence>
<name>A0ABM4CIQ7_HYDVU</name>
<evidence type="ECO:0000256" key="1">
    <source>
        <dbReference type="ARBA" id="ARBA00004613"/>
    </source>
</evidence>
<feature type="chain" id="PRO_5045025951" evidence="9">
    <location>
        <begin position="25"/>
        <end position="371"/>
    </location>
</feature>
<evidence type="ECO:0000259" key="10">
    <source>
        <dbReference type="PROSITE" id="PS51362"/>
    </source>
</evidence>
<dbReference type="InterPro" id="IPR001839">
    <property type="entry name" value="TGF-b_C"/>
</dbReference>
<keyword evidence="4 9" id="KW-0732">Signal</keyword>
<evidence type="ECO:0000256" key="7">
    <source>
        <dbReference type="ARBA" id="ARBA00023180"/>
    </source>
</evidence>